<evidence type="ECO:0000313" key="1">
    <source>
        <dbReference type="EMBL" id="PGH15004.1"/>
    </source>
</evidence>
<name>A0A2B7XTB4_9EURO</name>
<reference evidence="1 2" key="1">
    <citation type="submission" date="2017-10" db="EMBL/GenBank/DDBJ databases">
        <title>Comparative genomics in systemic dimorphic fungi from Ajellomycetaceae.</title>
        <authorList>
            <person name="Munoz J.F."/>
            <person name="Mcewen J.G."/>
            <person name="Clay O.K."/>
            <person name="Cuomo C.A."/>
        </authorList>
    </citation>
    <scope>NUCLEOTIDE SEQUENCE [LARGE SCALE GENOMIC DNA]</scope>
    <source>
        <strain evidence="1 2">UAMH5409</strain>
    </source>
</reference>
<dbReference type="EMBL" id="PDNB01000029">
    <property type="protein sequence ID" value="PGH15004.1"/>
    <property type="molecule type" value="Genomic_DNA"/>
</dbReference>
<sequence length="84" mass="9703">MQYHVKNTVQPGVEGQPWIFEEWKLSESSTRFRLLVRVLVAKIADPAKLPSSLRSVPLVQNRPDWTCRVWVREALSQLDMDGVL</sequence>
<gene>
    <name evidence="1" type="ORF">AJ79_02684</name>
</gene>
<keyword evidence="2" id="KW-1185">Reference proteome</keyword>
<protein>
    <submittedName>
        <fullName evidence="1">Uncharacterized protein</fullName>
    </submittedName>
</protein>
<dbReference type="InterPro" id="IPR054208">
    <property type="entry name" value="DUF6914"/>
</dbReference>
<evidence type="ECO:0000313" key="2">
    <source>
        <dbReference type="Proteomes" id="UP000223968"/>
    </source>
</evidence>
<proteinExistence type="predicted"/>
<dbReference type="OrthoDB" id="2679825at2759"/>
<accession>A0A2B7XTB4</accession>
<dbReference type="AlphaFoldDB" id="A0A2B7XTB4"/>
<dbReference type="Pfam" id="PF21858">
    <property type="entry name" value="DUF6914"/>
    <property type="match status" value="1"/>
</dbReference>
<dbReference type="Proteomes" id="UP000223968">
    <property type="component" value="Unassembled WGS sequence"/>
</dbReference>
<comment type="caution">
    <text evidence="1">The sequence shown here is derived from an EMBL/GenBank/DDBJ whole genome shotgun (WGS) entry which is preliminary data.</text>
</comment>
<organism evidence="1 2">
    <name type="scientific">Helicocarpus griseus UAMH5409</name>
    <dbReference type="NCBI Taxonomy" id="1447875"/>
    <lineage>
        <taxon>Eukaryota</taxon>
        <taxon>Fungi</taxon>
        <taxon>Dikarya</taxon>
        <taxon>Ascomycota</taxon>
        <taxon>Pezizomycotina</taxon>
        <taxon>Eurotiomycetes</taxon>
        <taxon>Eurotiomycetidae</taxon>
        <taxon>Onygenales</taxon>
        <taxon>Ajellomycetaceae</taxon>
        <taxon>Helicocarpus</taxon>
    </lineage>
</organism>